<sequence length="375" mass="39173">MVQTALPALLVGLAAVAAARNCQNLTIPITISARNARFTLQAPANNIEVTDFTLNLAQPGVNYTAEVLSSNGINGTDGQFADVSGHYTIGATYCTPSSGPGKALQILTHGIAFDRWYWDFSAEYSYVDAALARGYAVFFYDRLGLGDSSRGDPVNEVQAPLEVQALRALTAMLRDASAPGIDDTYEKFVHVGHSFGSVLSYALTAAYPELSDGVALTGFSQALGDFVAYFLYGANFVEASSAAPALAAYPPGYLATADAPGVQTNFFAPGNFDPAVLEAAYAAGQPVTVGELMTIGTVAAGSNSFGGPVLVITGERDIPFCGGNCSTSEPSIPAQTRPYFTNTSSFEAIVVPGAGHGLNLVNTLYLPSWEKAAKL</sequence>
<evidence type="ECO:0000313" key="2">
    <source>
        <dbReference type="Proteomes" id="UP001497700"/>
    </source>
</evidence>
<protein>
    <submittedName>
        <fullName evidence="1">Alpha/Beta hydrolase protein</fullName>
    </submittedName>
</protein>
<keyword evidence="1" id="KW-0378">Hydrolase</keyword>
<comment type="caution">
    <text evidence="1">The sequence shown here is derived from an EMBL/GenBank/DDBJ whole genome shotgun (WGS) entry which is preliminary data.</text>
</comment>
<reference evidence="1 2" key="1">
    <citation type="journal article" date="2022" name="New Phytol.">
        <title>Ecological generalism drives hyperdiversity of secondary metabolite gene clusters in xylarialean endophytes.</title>
        <authorList>
            <person name="Franco M.E.E."/>
            <person name="Wisecaver J.H."/>
            <person name="Arnold A.E."/>
            <person name="Ju Y.M."/>
            <person name="Slot J.C."/>
            <person name="Ahrendt S."/>
            <person name="Moore L.P."/>
            <person name="Eastman K.E."/>
            <person name="Scott K."/>
            <person name="Konkel Z."/>
            <person name="Mondo S.J."/>
            <person name="Kuo A."/>
            <person name="Hayes R.D."/>
            <person name="Haridas S."/>
            <person name="Andreopoulos B."/>
            <person name="Riley R."/>
            <person name="LaButti K."/>
            <person name="Pangilinan J."/>
            <person name="Lipzen A."/>
            <person name="Amirebrahimi M."/>
            <person name="Yan J."/>
            <person name="Adam C."/>
            <person name="Keymanesh K."/>
            <person name="Ng V."/>
            <person name="Louie K."/>
            <person name="Northen T."/>
            <person name="Drula E."/>
            <person name="Henrissat B."/>
            <person name="Hsieh H.M."/>
            <person name="Youens-Clark K."/>
            <person name="Lutzoni F."/>
            <person name="Miadlikowska J."/>
            <person name="Eastwood D.C."/>
            <person name="Hamelin R.C."/>
            <person name="Grigoriev I.V."/>
            <person name="U'Ren J.M."/>
        </authorList>
    </citation>
    <scope>NUCLEOTIDE SEQUENCE [LARGE SCALE GENOMIC DNA]</scope>
    <source>
        <strain evidence="1 2">CBS 119005</strain>
    </source>
</reference>
<evidence type="ECO:0000313" key="1">
    <source>
        <dbReference type="EMBL" id="KAI4869596.1"/>
    </source>
</evidence>
<name>A0ACB9ZDG1_9PEZI</name>
<dbReference type="EMBL" id="MU393429">
    <property type="protein sequence ID" value="KAI4869596.1"/>
    <property type="molecule type" value="Genomic_DNA"/>
</dbReference>
<accession>A0ACB9ZDG1</accession>
<dbReference type="Proteomes" id="UP001497700">
    <property type="component" value="Unassembled WGS sequence"/>
</dbReference>
<keyword evidence="2" id="KW-1185">Reference proteome</keyword>
<organism evidence="1 2">
    <name type="scientific">Hypoxylon rubiginosum</name>
    <dbReference type="NCBI Taxonomy" id="110542"/>
    <lineage>
        <taxon>Eukaryota</taxon>
        <taxon>Fungi</taxon>
        <taxon>Dikarya</taxon>
        <taxon>Ascomycota</taxon>
        <taxon>Pezizomycotina</taxon>
        <taxon>Sordariomycetes</taxon>
        <taxon>Xylariomycetidae</taxon>
        <taxon>Xylariales</taxon>
        <taxon>Hypoxylaceae</taxon>
        <taxon>Hypoxylon</taxon>
    </lineage>
</organism>
<proteinExistence type="predicted"/>
<gene>
    <name evidence="1" type="ORF">F4820DRAFT_455726</name>
</gene>